<dbReference type="EMBL" id="AP012050">
    <property type="protein sequence ID" value="BAM46557.1"/>
    <property type="molecule type" value="Genomic_DNA"/>
</dbReference>
<dbReference type="Proteomes" id="UP000006294">
    <property type="component" value="Chromosome"/>
</dbReference>
<organism evidence="2 3">
    <name type="scientific">Amphibacillus xylanus (strain ATCC 51415 / DSM 6626 / JCM 7361 / LMG 17667 / NBRC 15112 / Ep01)</name>
    <dbReference type="NCBI Taxonomy" id="698758"/>
    <lineage>
        <taxon>Bacteria</taxon>
        <taxon>Bacillati</taxon>
        <taxon>Bacillota</taxon>
        <taxon>Bacilli</taxon>
        <taxon>Bacillales</taxon>
        <taxon>Bacillaceae</taxon>
        <taxon>Amphibacillus</taxon>
    </lineage>
</organism>
<sequence>MSRLSKKNKRNQKRAKATESRAQKKQFELLDGETLDQCLERIKQAGYIPIRRMEKPIFEEIIENGEKRIIPIKQQIIFEVIMNKDER</sequence>
<proteinExistence type="predicted"/>
<dbReference type="STRING" id="698758.AXY_04250"/>
<dbReference type="AlphaFoldDB" id="K0J035"/>
<gene>
    <name evidence="2" type="ordered locus">AXY_04250</name>
</gene>
<dbReference type="InterPro" id="IPR025930">
    <property type="entry name" value="NETI"/>
</dbReference>
<feature type="compositionally biased region" description="Basic residues" evidence="1">
    <location>
        <begin position="1"/>
        <end position="15"/>
    </location>
</feature>
<dbReference type="HOGENOM" id="CLU_199671_0_0_9"/>
<dbReference type="Pfam" id="PF14044">
    <property type="entry name" value="NETI"/>
    <property type="match status" value="1"/>
</dbReference>
<accession>K0J035</accession>
<dbReference type="PATRIC" id="fig|698758.3.peg.427"/>
<protein>
    <recommendedName>
        <fullName evidence="4">NETI motif-containing protein</fullName>
    </recommendedName>
</protein>
<evidence type="ECO:0000313" key="2">
    <source>
        <dbReference type="EMBL" id="BAM46557.1"/>
    </source>
</evidence>
<keyword evidence="3" id="KW-1185">Reference proteome</keyword>
<name>K0J035_AMPXN</name>
<dbReference type="OrthoDB" id="2354098at2"/>
<dbReference type="RefSeq" id="WP_015009163.1">
    <property type="nucleotide sequence ID" value="NC_018704.1"/>
</dbReference>
<dbReference type="KEGG" id="axl:AXY_04250"/>
<reference evidence="2 3" key="1">
    <citation type="submission" date="2011-01" db="EMBL/GenBank/DDBJ databases">
        <title>Whole genome sequence of Amphibacillus xylinus NBRC 15112.</title>
        <authorList>
            <person name="Nakazawa H."/>
            <person name="Katano Y."/>
            <person name="Nakamura S."/>
            <person name="Sasagawa M."/>
            <person name="Fukada J."/>
            <person name="Arai T."/>
            <person name="Sasakura N."/>
            <person name="Mochizuki D."/>
            <person name="Hosoyama A."/>
            <person name="Harada K."/>
            <person name="Horikawa H."/>
            <person name="Kato Y."/>
            <person name="Harada T."/>
            <person name="Sasaki K."/>
            <person name="Sekiguchi M."/>
            <person name="Hodoyama M."/>
            <person name="Nishiko R."/>
            <person name="Narita H."/>
            <person name="Hanamaki A."/>
            <person name="Hata C."/>
            <person name="Konno Y."/>
            <person name="Niimura Y."/>
            <person name="Yamazaki S."/>
            <person name="Fujita N."/>
        </authorList>
    </citation>
    <scope>NUCLEOTIDE SEQUENCE [LARGE SCALE GENOMIC DNA]</scope>
    <source>
        <strain evidence="3">ATCC 51415 / DSM 6626 / JCM 7361 / LMG 17667 / NBRC 15112 / Ep01</strain>
    </source>
</reference>
<evidence type="ECO:0000313" key="3">
    <source>
        <dbReference type="Proteomes" id="UP000006294"/>
    </source>
</evidence>
<evidence type="ECO:0008006" key="4">
    <source>
        <dbReference type="Google" id="ProtNLM"/>
    </source>
</evidence>
<evidence type="ECO:0000256" key="1">
    <source>
        <dbReference type="SAM" id="MobiDB-lite"/>
    </source>
</evidence>
<feature type="region of interest" description="Disordered" evidence="1">
    <location>
        <begin position="1"/>
        <end position="23"/>
    </location>
</feature>